<dbReference type="InterPro" id="IPR015943">
    <property type="entry name" value="WD40/YVTN_repeat-like_dom_sf"/>
</dbReference>
<name>A0A9P4VQP3_9PEZI</name>
<dbReference type="InterPro" id="IPR020472">
    <property type="entry name" value="WD40_PAC1"/>
</dbReference>
<comment type="caution">
    <text evidence="8">The sequence shown here is derived from an EMBL/GenBank/DDBJ whole genome shotgun (WGS) entry which is preliminary data.</text>
</comment>
<accession>A0A9P4VQP3</accession>
<feature type="domain" description="U3 small nucleolar RNA-associated protein 15 C-terminal" evidence="7">
    <location>
        <begin position="385"/>
        <end position="538"/>
    </location>
</feature>
<organism evidence="8 9">
    <name type="scientific">Patellaria atrata CBS 101060</name>
    <dbReference type="NCBI Taxonomy" id="1346257"/>
    <lineage>
        <taxon>Eukaryota</taxon>
        <taxon>Fungi</taxon>
        <taxon>Dikarya</taxon>
        <taxon>Ascomycota</taxon>
        <taxon>Pezizomycotina</taxon>
        <taxon>Dothideomycetes</taxon>
        <taxon>Dothideomycetes incertae sedis</taxon>
        <taxon>Patellariales</taxon>
        <taxon>Patellariaceae</taxon>
        <taxon>Patellaria</taxon>
    </lineage>
</organism>
<dbReference type="Gene3D" id="2.130.10.10">
    <property type="entry name" value="YVTN repeat-like/Quinoprotein amine dehydrogenase"/>
    <property type="match status" value="2"/>
</dbReference>
<dbReference type="GO" id="GO:0045943">
    <property type="term" value="P:positive regulation of transcription by RNA polymerase I"/>
    <property type="evidence" value="ECO:0007669"/>
    <property type="project" value="TreeGrafter"/>
</dbReference>
<keyword evidence="3 6" id="KW-0853">WD repeat</keyword>
<dbReference type="GO" id="GO:0006364">
    <property type="term" value="P:rRNA processing"/>
    <property type="evidence" value="ECO:0007669"/>
    <property type="project" value="UniProtKB-KW"/>
</dbReference>
<feature type="repeat" description="WD" evidence="6">
    <location>
        <begin position="173"/>
        <end position="207"/>
    </location>
</feature>
<dbReference type="InterPro" id="IPR019775">
    <property type="entry name" value="WD40_repeat_CS"/>
</dbReference>
<gene>
    <name evidence="8" type="ORF">M501DRAFT_952028</name>
</gene>
<evidence type="ECO:0000313" key="8">
    <source>
        <dbReference type="EMBL" id="KAF2840073.1"/>
    </source>
</evidence>
<evidence type="ECO:0000313" key="9">
    <source>
        <dbReference type="Proteomes" id="UP000799429"/>
    </source>
</evidence>
<dbReference type="PROSITE" id="PS50294">
    <property type="entry name" value="WD_REPEATS_REGION"/>
    <property type="match status" value="3"/>
</dbReference>
<evidence type="ECO:0000256" key="2">
    <source>
        <dbReference type="ARBA" id="ARBA00022552"/>
    </source>
</evidence>
<keyword evidence="4" id="KW-0677">Repeat</keyword>
<proteinExistence type="predicted"/>
<dbReference type="PANTHER" id="PTHR19924">
    <property type="entry name" value="UTP15 U3 SMALL NUCLEOLAR RNA-ASSOCIATED PROTEIN 15 FAMILY MEMBER"/>
    <property type="match status" value="1"/>
</dbReference>
<feature type="repeat" description="WD" evidence="6">
    <location>
        <begin position="258"/>
        <end position="293"/>
    </location>
</feature>
<evidence type="ECO:0000259" key="7">
    <source>
        <dbReference type="Pfam" id="PF09384"/>
    </source>
</evidence>
<dbReference type="PANTHER" id="PTHR19924:SF26">
    <property type="entry name" value="U3 SMALL NUCLEOLAR RNA-ASSOCIATED PROTEIN 15 HOMOLOG"/>
    <property type="match status" value="1"/>
</dbReference>
<keyword evidence="2" id="KW-0698">rRNA processing</keyword>
<evidence type="ECO:0000256" key="1">
    <source>
        <dbReference type="ARBA" id="ARBA00004604"/>
    </source>
</evidence>
<dbReference type="AlphaFoldDB" id="A0A9P4VQP3"/>
<dbReference type="InterPro" id="IPR018983">
    <property type="entry name" value="U3_snoRNA-assocProt_15_C"/>
</dbReference>
<evidence type="ECO:0000256" key="3">
    <source>
        <dbReference type="ARBA" id="ARBA00022574"/>
    </source>
</evidence>
<keyword evidence="9" id="KW-1185">Reference proteome</keyword>
<evidence type="ECO:0000256" key="6">
    <source>
        <dbReference type="PROSITE-ProRule" id="PRU00221"/>
    </source>
</evidence>
<keyword evidence="5" id="KW-0539">Nucleus</keyword>
<dbReference type="GO" id="GO:1990904">
    <property type="term" value="C:ribonucleoprotein complex"/>
    <property type="evidence" value="ECO:0007669"/>
    <property type="project" value="UniProtKB-KW"/>
</dbReference>
<reference evidence="8" key="1">
    <citation type="journal article" date="2020" name="Stud. Mycol.">
        <title>101 Dothideomycetes genomes: a test case for predicting lifestyles and emergence of pathogens.</title>
        <authorList>
            <person name="Haridas S."/>
            <person name="Albert R."/>
            <person name="Binder M."/>
            <person name="Bloem J."/>
            <person name="Labutti K."/>
            <person name="Salamov A."/>
            <person name="Andreopoulos B."/>
            <person name="Baker S."/>
            <person name="Barry K."/>
            <person name="Bills G."/>
            <person name="Bluhm B."/>
            <person name="Cannon C."/>
            <person name="Castanera R."/>
            <person name="Culley D."/>
            <person name="Daum C."/>
            <person name="Ezra D."/>
            <person name="Gonzalez J."/>
            <person name="Henrissat B."/>
            <person name="Kuo A."/>
            <person name="Liang C."/>
            <person name="Lipzen A."/>
            <person name="Lutzoni F."/>
            <person name="Magnuson J."/>
            <person name="Mondo S."/>
            <person name="Nolan M."/>
            <person name="Ohm R."/>
            <person name="Pangilinan J."/>
            <person name="Park H.-J."/>
            <person name="Ramirez L."/>
            <person name="Alfaro M."/>
            <person name="Sun H."/>
            <person name="Tritt A."/>
            <person name="Yoshinaga Y."/>
            <person name="Zwiers L.-H."/>
            <person name="Turgeon B."/>
            <person name="Goodwin S."/>
            <person name="Spatafora J."/>
            <person name="Crous P."/>
            <person name="Grigoriev I."/>
        </authorList>
    </citation>
    <scope>NUCLEOTIDE SEQUENCE</scope>
    <source>
        <strain evidence="8">CBS 101060</strain>
    </source>
</reference>
<dbReference type="OrthoDB" id="431715at2759"/>
<dbReference type="PRINTS" id="PR00320">
    <property type="entry name" value="GPROTEINBRPT"/>
</dbReference>
<feature type="repeat" description="WD" evidence="6">
    <location>
        <begin position="130"/>
        <end position="172"/>
    </location>
</feature>
<evidence type="ECO:0000256" key="4">
    <source>
        <dbReference type="ARBA" id="ARBA00022737"/>
    </source>
</evidence>
<dbReference type="InterPro" id="IPR036322">
    <property type="entry name" value="WD40_repeat_dom_sf"/>
</dbReference>
<dbReference type="PROSITE" id="PS00678">
    <property type="entry name" value="WD_REPEATS_1"/>
    <property type="match status" value="1"/>
</dbReference>
<dbReference type="Pfam" id="PF09384">
    <property type="entry name" value="UTP15_C"/>
    <property type="match status" value="1"/>
</dbReference>
<dbReference type="GO" id="GO:0005730">
    <property type="term" value="C:nucleolus"/>
    <property type="evidence" value="ECO:0007669"/>
    <property type="project" value="UniProtKB-SubCell"/>
</dbReference>
<sequence length="545" mass="60346">MAAEVTALQPIKHPSTEFTVTPEQKYWRSFTSQLLLPSPHSSPITSIAFPPPSSTPISSALEAFVVTSGTRLQLYSTRTRKLLKTISRFGVSDTAHSGRIRRDGRVVVAGGDSGAIQAFDVNSRAILRTWNEHKQPVWVTEWHPSELTTLMSASDDTTVRLWDLPSDDSTRKFVGHQDYVRSGCFMIGQANGMVVTGSYDQTVRVWDPRIADKAAMVFKHSAAVESVLPMHEGTTLLAAAGNQVSVLDLVAARPREMLRNHQKTVTSLALASKGTRILTGALDGHVKVFDTKSWDVIAGFKYPSPILSLSVVSSGGNQEDKHLVVGLQSGLLSVRSRQSGQQKTAAKKRQKEMQALVEGKIEEYDRKQKKRARGRGWEKATRGKDYTGEGADIVIDGNSRGKLVGSRRIKWQHALFKGRYEDALDIVLAPENKNHATNANVLTLLTALHHRSALRVALSNRDEQTLQPILKWVTKHIGDPRITKITTRTATELLDIYSEHLGTSHEIDMLFKRLYDQVRNNAEIAQVCWNTRGMLQMLCGGNTGT</sequence>
<comment type="subcellular location">
    <subcellularLocation>
        <location evidence="1">Nucleus</location>
        <location evidence="1">Nucleolus</location>
    </subcellularLocation>
</comment>
<protein>
    <submittedName>
        <fullName evidence="8">Small nucleolar ribonucleoprotein complex subunit Utp15</fullName>
    </submittedName>
</protein>
<dbReference type="SMART" id="SM00320">
    <property type="entry name" value="WD40"/>
    <property type="match status" value="6"/>
</dbReference>
<dbReference type="PROSITE" id="PS50082">
    <property type="entry name" value="WD_REPEATS_2"/>
    <property type="match status" value="3"/>
</dbReference>
<dbReference type="Pfam" id="PF00400">
    <property type="entry name" value="WD40"/>
    <property type="match status" value="3"/>
</dbReference>
<dbReference type="Proteomes" id="UP000799429">
    <property type="component" value="Unassembled WGS sequence"/>
</dbReference>
<dbReference type="SUPFAM" id="SSF50978">
    <property type="entry name" value="WD40 repeat-like"/>
    <property type="match status" value="1"/>
</dbReference>
<dbReference type="InterPro" id="IPR001680">
    <property type="entry name" value="WD40_rpt"/>
</dbReference>
<evidence type="ECO:0000256" key="5">
    <source>
        <dbReference type="ARBA" id="ARBA00023242"/>
    </source>
</evidence>
<keyword evidence="8" id="KW-0687">Ribonucleoprotein</keyword>
<dbReference type="EMBL" id="MU006093">
    <property type="protein sequence ID" value="KAF2840073.1"/>
    <property type="molecule type" value="Genomic_DNA"/>
</dbReference>